<sequence>MAIGRLAVMANGTANHDRTEAESAIAERADAVLATDVRERREKVLAAQQEAERARRAAERARALLSSLRRPPTGCRSLGREVMRDSWKTRAGLTGSRSTAGSPGDAGEGAGSGRDATLMPGQQAGKSQAREMACPACGAEPGVRCGVPGGHHPSRVARLRRSLR</sequence>
<organism evidence="3 4">
    <name type="scientific">Streptomyces xanthophaeus</name>
    <dbReference type="NCBI Taxonomy" id="67385"/>
    <lineage>
        <taxon>Bacteria</taxon>
        <taxon>Bacillati</taxon>
        <taxon>Actinomycetota</taxon>
        <taxon>Actinomycetes</taxon>
        <taxon>Kitasatosporales</taxon>
        <taxon>Streptomycetaceae</taxon>
        <taxon>Streptomyces</taxon>
    </lineage>
</organism>
<evidence type="ECO:0000313" key="4">
    <source>
        <dbReference type="Proteomes" id="UP000600026"/>
    </source>
</evidence>
<dbReference type="Proteomes" id="UP000600026">
    <property type="component" value="Unassembled WGS sequence"/>
</dbReference>
<proteinExistence type="predicted"/>
<comment type="caution">
    <text evidence="3">The sequence shown here is derived from an EMBL/GenBank/DDBJ whole genome shotgun (WGS) entry which is preliminary data.</text>
</comment>
<dbReference type="EMBL" id="BNEE01000006">
    <property type="protein sequence ID" value="GHI85528.1"/>
    <property type="molecule type" value="Genomic_DNA"/>
</dbReference>
<evidence type="ECO:0000256" key="1">
    <source>
        <dbReference type="SAM" id="Coils"/>
    </source>
</evidence>
<keyword evidence="1" id="KW-0175">Coiled coil</keyword>
<accession>A0A919GV90</accession>
<reference evidence="3" key="1">
    <citation type="submission" date="2020-09" db="EMBL/GenBank/DDBJ databases">
        <title>Whole genome shotgun sequence of Streptomyces xanthophaeus NBRC 12829.</title>
        <authorList>
            <person name="Komaki H."/>
            <person name="Tamura T."/>
        </authorList>
    </citation>
    <scope>NUCLEOTIDE SEQUENCE</scope>
    <source>
        <strain evidence="3">NBRC 12829</strain>
    </source>
</reference>
<keyword evidence="4" id="KW-1185">Reference proteome</keyword>
<feature type="region of interest" description="Disordered" evidence="2">
    <location>
        <begin position="145"/>
        <end position="164"/>
    </location>
</feature>
<name>A0A919GV90_9ACTN</name>
<feature type="region of interest" description="Disordered" evidence="2">
    <location>
        <begin position="85"/>
        <end position="127"/>
    </location>
</feature>
<evidence type="ECO:0000256" key="2">
    <source>
        <dbReference type="SAM" id="MobiDB-lite"/>
    </source>
</evidence>
<feature type="compositionally biased region" description="Basic residues" evidence="2">
    <location>
        <begin position="152"/>
        <end position="164"/>
    </location>
</feature>
<dbReference type="AlphaFoldDB" id="A0A919GV90"/>
<gene>
    <name evidence="3" type="ORF">Sxan_28920</name>
</gene>
<feature type="coiled-coil region" evidence="1">
    <location>
        <begin position="37"/>
        <end position="64"/>
    </location>
</feature>
<evidence type="ECO:0000313" key="3">
    <source>
        <dbReference type="EMBL" id="GHI85528.1"/>
    </source>
</evidence>
<protein>
    <submittedName>
        <fullName evidence="3">Uncharacterized protein</fullName>
    </submittedName>
</protein>